<dbReference type="PROSITE" id="PS50850">
    <property type="entry name" value="MFS"/>
    <property type="match status" value="1"/>
</dbReference>
<feature type="transmembrane region" description="Helical" evidence="6">
    <location>
        <begin position="288"/>
        <end position="306"/>
    </location>
</feature>
<feature type="transmembrane region" description="Helical" evidence="6">
    <location>
        <begin position="342"/>
        <end position="362"/>
    </location>
</feature>
<feature type="transmembrane region" description="Helical" evidence="6">
    <location>
        <begin position="85"/>
        <end position="104"/>
    </location>
</feature>
<dbReference type="EMBL" id="QWLV01000001">
    <property type="protein sequence ID" value="RHW18939.1"/>
    <property type="molecule type" value="Genomic_DNA"/>
</dbReference>
<dbReference type="NCBIfam" id="TIGR00885">
    <property type="entry name" value="fucP"/>
    <property type="match status" value="1"/>
</dbReference>
<proteinExistence type="predicted"/>
<evidence type="ECO:0000256" key="3">
    <source>
        <dbReference type="ARBA" id="ARBA00022692"/>
    </source>
</evidence>
<reference evidence="8 9" key="1">
    <citation type="submission" date="2018-08" db="EMBL/GenBank/DDBJ databases">
        <title>The multiple taxonomic identification of Sphingomonas gilva.</title>
        <authorList>
            <person name="Zhu D."/>
            <person name="Zheng S."/>
        </authorList>
    </citation>
    <scope>NUCLEOTIDE SEQUENCE [LARGE SCALE GENOMIC DNA]</scope>
    <source>
        <strain evidence="8 9">ZDH117</strain>
    </source>
</reference>
<protein>
    <submittedName>
        <fullName evidence="8">L-fucose:H+ symporter permease</fullName>
    </submittedName>
</protein>
<feature type="transmembrane region" description="Helical" evidence="6">
    <location>
        <begin position="17"/>
        <end position="34"/>
    </location>
</feature>
<evidence type="ECO:0000256" key="6">
    <source>
        <dbReference type="SAM" id="Phobius"/>
    </source>
</evidence>
<keyword evidence="5 6" id="KW-0472">Membrane</keyword>
<dbReference type="Gene3D" id="1.20.1250.20">
    <property type="entry name" value="MFS general substrate transporter like domains"/>
    <property type="match status" value="2"/>
</dbReference>
<dbReference type="GO" id="GO:0015535">
    <property type="term" value="F:fucose:proton symporter activity"/>
    <property type="evidence" value="ECO:0007669"/>
    <property type="project" value="InterPro"/>
</dbReference>
<dbReference type="PANTHER" id="PTHR43702:SF11">
    <property type="entry name" value="L-FUCOSE-PROTON SYMPORTER"/>
    <property type="match status" value="1"/>
</dbReference>
<dbReference type="SUPFAM" id="SSF103473">
    <property type="entry name" value="MFS general substrate transporter"/>
    <property type="match status" value="1"/>
</dbReference>
<dbReference type="Pfam" id="PF07690">
    <property type="entry name" value="MFS_1"/>
    <property type="match status" value="1"/>
</dbReference>
<dbReference type="RefSeq" id="WP_118862447.1">
    <property type="nucleotide sequence ID" value="NZ_QWLV01000001.1"/>
</dbReference>
<evidence type="ECO:0000313" key="9">
    <source>
        <dbReference type="Proteomes" id="UP000266693"/>
    </source>
</evidence>
<keyword evidence="4 6" id="KW-1133">Transmembrane helix</keyword>
<evidence type="ECO:0000313" key="8">
    <source>
        <dbReference type="EMBL" id="RHW18939.1"/>
    </source>
</evidence>
<dbReference type="OrthoDB" id="9795150at2"/>
<dbReference type="InterPro" id="IPR050375">
    <property type="entry name" value="MFS_TsgA-like"/>
</dbReference>
<feature type="transmembrane region" description="Helical" evidence="6">
    <location>
        <begin position="251"/>
        <end position="276"/>
    </location>
</feature>
<feature type="domain" description="Major facilitator superfamily (MFS) profile" evidence="7">
    <location>
        <begin position="20"/>
        <end position="425"/>
    </location>
</feature>
<gene>
    <name evidence="8" type="primary">fucP</name>
    <name evidence="8" type="ORF">D1610_02020</name>
</gene>
<feature type="transmembrane region" description="Helical" evidence="6">
    <location>
        <begin position="401"/>
        <end position="420"/>
    </location>
</feature>
<dbReference type="InterPro" id="IPR036259">
    <property type="entry name" value="MFS_trans_sf"/>
</dbReference>
<dbReference type="InterPro" id="IPR005275">
    <property type="entry name" value="Lfuc_symporter_FucP"/>
</dbReference>
<feature type="transmembrane region" description="Helical" evidence="6">
    <location>
        <begin position="197"/>
        <end position="220"/>
    </location>
</feature>
<dbReference type="CDD" id="cd17394">
    <property type="entry name" value="MFS_FucP_like"/>
    <property type="match status" value="1"/>
</dbReference>
<dbReference type="AlphaFoldDB" id="A0A396RRC7"/>
<evidence type="ECO:0000256" key="5">
    <source>
        <dbReference type="ARBA" id="ARBA00023136"/>
    </source>
</evidence>
<dbReference type="InterPro" id="IPR011701">
    <property type="entry name" value="MFS"/>
</dbReference>
<keyword evidence="2" id="KW-1003">Cell membrane</keyword>
<feature type="transmembrane region" description="Helical" evidence="6">
    <location>
        <begin position="148"/>
        <end position="171"/>
    </location>
</feature>
<evidence type="ECO:0000256" key="4">
    <source>
        <dbReference type="ARBA" id="ARBA00022989"/>
    </source>
</evidence>
<sequence length="425" mass="44952">MGEGTATIQAETQRTRLLLPIILIVSLFFLWGVANNLNDVLIKHFKKAFTLSDFQSGLVQSAFYFGYFCFAIPAALFMKRFGYKAAVVLGLVLFGVGALLFVPAAHAHSYAFFLLALYVIASGLAFLETSANPLVTALGDPKGAARRLNLAQAFNPLGAISGVLIGSSFILSGIDLTPEQLAALPPDRLDSYLRFEALAVVGPYTAIGVFVLGWALLVGLTRFPAAASRPEPTERVGSVAEFRSLLSRPRYLFGVTAQFFYVGAQVGVWSFLIRYAQVERPGTDERTAATMLTVSLVLFLIGRFAGAALMGRVPPARLLAWFGAANIALCLVAAFVGGSAGLVALIGTSLFMSIMFPTIFALSLEDLGPLTKPGASLLVMAIIGGAVITALMGLVSDHASIALAMLLPAVSFACVALFGASAPRR</sequence>
<feature type="transmembrane region" description="Helical" evidence="6">
    <location>
        <begin position="318"/>
        <end position="336"/>
    </location>
</feature>
<organism evidence="8 9">
    <name type="scientific">Sphingomonas gilva</name>
    <dbReference type="NCBI Taxonomy" id="2305907"/>
    <lineage>
        <taxon>Bacteria</taxon>
        <taxon>Pseudomonadati</taxon>
        <taxon>Pseudomonadota</taxon>
        <taxon>Alphaproteobacteria</taxon>
        <taxon>Sphingomonadales</taxon>
        <taxon>Sphingomonadaceae</taxon>
        <taxon>Sphingomonas</taxon>
    </lineage>
</organism>
<feature type="transmembrane region" description="Helical" evidence="6">
    <location>
        <begin position="54"/>
        <end position="78"/>
    </location>
</feature>
<keyword evidence="3 6" id="KW-0812">Transmembrane</keyword>
<evidence type="ECO:0000256" key="2">
    <source>
        <dbReference type="ARBA" id="ARBA00022475"/>
    </source>
</evidence>
<evidence type="ECO:0000256" key="1">
    <source>
        <dbReference type="ARBA" id="ARBA00004429"/>
    </source>
</evidence>
<evidence type="ECO:0000259" key="7">
    <source>
        <dbReference type="PROSITE" id="PS50850"/>
    </source>
</evidence>
<feature type="transmembrane region" description="Helical" evidence="6">
    <location>
        <begin position="374"/>
        <end position="395"/>
    </location>
</feature>
<dbReference type="GO" id="GO:0005886">
    <property type="term" value="C:plasma membrane"/>
    <property type="evidence" value="ECO:0007669"/>
    <property type="project" value="UniProtKB-SubCell"/>
</dbReference>
<dbReference type="Proteomes" id="UP000266693">
    <property type="component" value="Unassembled WGS sequence"/>
</dbReference>
<name>A0A396RRC7_9SPHN</name>
<keyword evidence="9" id="KW-1185">Reference proteome</keyword>
<feature type="transmembrane region" description="Helical" evidence="6">
    <location>
        <begin position="110"/>
        <end position="127"/>
    </location>
</feature>
<dbReference type="PANTHER" id="PTHR43702">
    <property type="entry name" value="L-FUCOSE-PROTON SYMPORTER"/>
    <property type="match status" value="1"/>
</dbReference>
<comment type="caution">
    <text evidence="8">The sequence shown here is derived from an EMBL/GenBank/DDBJ whole genome shotgun (WGS) entry which is preliminary data.</text>
</comment>
<accession>A0A396RRC7</accession>
<comment type="subcellular location">
    <subcellularLocation>
        <location evidence="1">Cell inner membrane</location>
        <topology evidence="1">Multi-pass membrane protein</topology>
    </subcellularLocation>
</comment>
<dbReference type="InterPro" id="IPR020846">
    <property type="entry name" value="MFS_dom"/>
</dbReference>